<reference evidence="3" key="1">
    <citation type="journal article" date="2019" name="Int. J. Syst. Evol. Microbiol.">
        <title>The Global Catalogue of Microorganisms (GCM) 10K type strain sequencing project: providing services to taxonomists for standard genome sequencing and annotation.</title>
        <authorList>
            <consortium name="The Broad Institute Genomics Platform"/>
            <consortium name="The Broad Institute Genome Sequencing Center for Infectious Disease"/>
            <person name="Wu L."/>
            <person name="Ma J."/>
        </authorList>
    </citation>
    <scope>NUCLEOTIDE SEQUENCE [LARGE SCALE GENOMIC DNA]</scope>
    <source>
        <strain evidence="3">JCM 11574</strain>
    </source>
</reference>
<organism evidence="2 3">
    <name type="scientific">Streptomyces rameus</name>
    <dbReference type="NCBI Taxonomy" id="68261"/>
    <lineage>
        <taxon>Bacteria</taxon>
        <taxon>Bacillati</taxon>
        <taxon>Actinomycetota</taxon>
        <taxon>Actinomycetes</taxon>
        <taxon>Kitasatosporales</taxon>
        <taxon>Streptomycetaceae</taxon>
        <taxon>Streptomyces</taxon>
    </lineage>
</organism>
<keyword evidence="1" id="KW-0812">Transmembrane</keyword>
<keyword evidence="1" id="KW-1133">Transmembrane helix</keyword>
<dbReference type="EMBL" id="BAAAVM010000029">
    <property type="protein sequence ID" value="GAA3137526.1"/>
    <property type="molecule type" value="Genomic_DNA"/>
</dbReference>
<proteinExistence type="predicted"/>
<evidence type="ECO:0000313" key="3">
    <source>
        <dbReference type="Proteomes" id="UP001500893"/>
    </source>
</evidence>
<name>A0ABP6N5V5_9ACTN</name>
<dbReference type="RefSeq" id="WP_345050159.1">
    <property type="nucleotide sequence ID" value="NZ_BAAAVM010000029.1"/>
</dbReference>
<sequence length="41" mass="4249">MSPPPGEPRYEPAPAVGRLLLWAGLFALAALAVVLGGIYLT</sequence>
<evidence type="ECO:0000256" key="1">
    <source>
        <dbReference type="SAM" id="Phobius"/>
    </source>
</evidence>
<accession>A0ABP6N5V5</accession>
<evidence type="ECO:0000313" key="2">
    <source>
        <dbReference type="EMBL" id="GAA3137526.1"/>
    </source>
</evidence>
<keyword evidence="3" id="KW-1185">Reference proteome</keyword>
<protein>
    <submittedName>
        <fullName evidence="2">Uncharacterized protein</fullName>
    </submittedName>
</protein>
<comment type="caution">
    <text evidence="2">The sequence shown here is derived from an EMBL/GenBank/DDBJ whole genome shotgun (WGS) entry which is preliminary data.</text>
</comment>
<feature type="transmembrane region" description="Helical" evidence="1">
    <location>
        <begin position="20"/>
        <end position="40"/>
    </location>
</feature>
<keyword evidence="1" id="KW-0472">Membrane</keyword>
<gene>
    <name evidence="2" type="ORF">GCM10010521_24650</name>
</gene>
<dbReference type="Proteomes" id="UP001500893">
    <property type="component" value="Unassembled WGS sequence"/>
</dbReference>